<evidence type="ECO:0000256" key="4">
    <source>
        <dbReference type="ARBA" id="ARBA00023306"/>
    </source>
</evidence>
<feature type="compositionally biased region" description="Polar residues" evidence="6">
    <location>
        <begin position="343"/>
        <end position="362"/>
    </location>
</feature>
<reference evidence="9" key="1">
    <citation type="submission" date="2020-07" db="EMBL/GenBank/DDBJ databases">
        <title>Genome sequence and genetic diversity analysis of an under-domesticated orphan crop, white fonio (Digitaria exilis).</title>
        <authorList>
            <person name="Bennetzen J.L."/>
            <person name="Chen S."/>
            <person name="Ma X."/>
            <person name="Wang X."/>
            <person name="Yssel A.E.J."/>
            <person name="Chaluvadi S.R."/>
            <person name="Johnson M."/>
            <person name="Gangashetty P."/>
            <person name="Hamidou F."/>
            <person name="Sanogo M.D."/>
            <person name="Zwaenepoel A."/>
            <person name="Wallace J."/>
            <person name="Van De Peer Y."/>
            <person name="Van Deynze A."/>
        </authorList>
    </citation>
    <scope>NUCLEOTIDE SEQUENCE</scope>
    <source>
        <tissue evidence="9">Leaves</tissue>
    </source>
</reference>
<evidence type="ECO:0000256" key="2">
    <source>
        <dbReference type="ARBA" id="ARBA00022618"/>
    </source>
</evidence>
<keyword evidence="4" id="KW-0131">Cell cycle</keyword>
<keyword evidence="10" id="KW-1185">Reference proteome</keyword>
<evidence type="ECO:0000256" key="5">
    <source>
        <dbReference type="RuleBase" id="RU000383"/>
    </source>
</evidence>
<dbReference type="Pfam" id="PF00134">
    <property type="entry name" value="Cyclin_N"/>
    <property type="match status" value="1"/>
</dbReference>
<evidence type="ECO:0000259" key="8">
    <source>
        <dbReference type="SMART" id="SM01332"/>
    </source>
</evidence>
<name>A0A835ELI0_9POAL</name>
<dbReference type="SMART" id="SM00385">
    <property type="entry name" value="CYCLIN"/>
    <property type="match status" value="1"/>
</dbReference>
<evidence type="ECO:0000256" key="3">
    <source>
        <dbReference type="ARBA" id="ARBA00023127"/>
    </source>
</evidence>
<dbReference type="InterPro" id="IPR006671">
    <property type="entry name" value="Cyclin_N"/>
</dbReference>
<protein>
    <recommendedName>
        <fullName evidence="11">Cyclin D2</fullName>
    </recommendedName>
</protein>
<feature type="domain" description="Cyclin C-terminal" evidence="8">
    <location>
        <begin position="218"/>
        <end position="340"/>
    </location>
</feature>
<dbReference type="AlphaFoldDB" id="A0A835ELI0"/>
<dbReference type="FunFam" id="1.10.472.10:FF:000060">
    <property type="entry name" value="D6-type cyclin"/>
    <property type="match status" value="1"/>
</dbReference>
<evidence type="ECO:0008006" key="11">
    <source>
        <dbReference type="Google" id="ProtNLM"/>
    </source>
</evidence>
<dbReference type="PANTHER" id="PTHR10177">
    <property type="entry name" value="CYCLINS"/>
    <property type="match status" value="1"/>
</dbReference>
<accession>A0A835ELI0</accession>
<dbReference type="OrthoDB" id="5590282at2759"/>
<comment type="caution">
    <text evidence="9">The sequence shown here is derived from an EMBL/GenBank/DDBJ whole genome shotgun (WGS) entry which is preliminary data.</text>
</comment>
<dbReference type="CDD" id="cd20544">
    <property type="entry name" value="CYCLIN_AtCycD-like_rpt2"/>
    <property type="match status" value="1"/>
</dbReference>
<dbReference type="GO" id="GO:0051301">
    <property type="term" value="P:cell division"/>
    <property type="evidence" value="ECO:0007669"/>
    <property type="project" value="UniProtKB-KW"/>
</dbReference>
<comment type="similarity">
    <text evidence="1">Belongs to the cyclin family. Cyclin D subfamily.</text>
</comment>
<dbReference type="InterPro" id="IPR004367">
    <property type="entry name" value="Cyclin_C-dom"/>
</dbReference>
<evidence type="ECO:0000259" key="7">
    <source>
        <dbReference type="SMART" id="SM00385"/>
    </source>
</evidence>
<dbReference type="FunFam" id="1.10.472.10:FF:000040">
    <property type="entry name" value="D6-type cyclin"/>
    <property type="match status" value="1"/>
</dbReference>
<keyword evidence="3 5" id="KW-0195">Cyclin</keyword>
<dbReference type="InterPro" id="IPR036915">
    <property type="entry name" value="Cyclin-like_sf"/>
</dbReference>
<evidence type="ECO:0000313" key="9">
    <source>
        <dbReference type="EMBL" id="KAF8698659.1"/>
    </source>
</evidence>
<dbReference type="Pfam" id="PF02984">
    <property type="entry name" value="Cyclin_C"/>
    <property type="match status" value="1"/>
</dbReference>
<dbReference type="Proteomes" id="UP000636709">
    <property type="component" value="Unassembled WGS sequence"/>
</dbReference>
<feature type="region of interest" description="Disordered" evidence="6">
    <location>
        <begin position="343"/>
        <end position="369"/>
    </location>
</feature>
<dbReference type="EMBL" id="JACEFO010001862">
    <property type="protein sequence ID" value="KAF8698659.1"/>
    <property type="molecule type" value="Genomic_DNA"/>
</dbReference>
<dbReference type="InterPro" id="IPR039361">
    <property type="entry name" value="Cyclin"/>
</dbReference>
<dbReference type="Gene3D" id="1.10.472.10">
    <property type="entry name" value="Cyclin-like"/>
    <property type="match status" value="2"/>
</dbReference>
<dbReference type="SMART" id="SM01332">
    <property type="entry name" value="Cyclin_C"/>
    <property type="match status" value="1"/>
</dbReference>
<gene>
    <name evidence="9" type="ORF">HU200_034908</name>
</gene>
<dbReference type="CDD" id="cd20543">
    <property type="entry name" value="CYCLIN_AtCycD-like_rpt1"/>
    <property type="match status" value="1"/>
</dbReference>
<organism evidence="9 10">
    <name type="scientific">Digitaria exilis</name>
    <dbReference type="NCBI Taxonomy" id="1010633"/>
    <lineage>
        <taxon>Eukaryota</taxon>
        <taxon>Viridiplantae</taxon>
        <taxon>Streptophyta</taxon>
        <taxon>Embryophyta</taxon>
        <taxon>Tracheophyta</taxon>
        <taxon>Spermatophyta</taxon>
        <taxon>Magnoliopsida</taxon>
        <taxon>Liliopsida</taxon>
        <taxon>Poales</taxon>
        <taxon>Poaceae</taxon>
        <taxon>PACMAD clade</taxon>
        <taxon>Panicoideae</taxon>
        <taxon>Panicodae</taxon>
        <taxon>Paniceae</taxon>
        <taxon>Anthephorinae</taxon>
        <taxon>Digitaria</taxon>
    </lineage>
</organism>
<keyword evidence="2" id="KW-0132">Cell division</keyword>
<evidence type="ECO:0000313" key="10">
    <source>
        <dbReference type="Proteomes" id="UP000636709"/>
    </source>
</evidence>
<proteinExistence type="inferred from homology"/>
<sequence>MGFLYSPDGDFSPSLVCEENMDGIFGFNGGEGELPELRIDLDSLDFPLESDEIVASLMEKEKEQLIDVASEYYLQRLNSEGLVSSWRSAAIDWINKLRKRLYITVVILFCIATDLYYLSLPCALQAKTRHNFGPLCFYLSVNYLDRFLSKYEPPVDKPWMKQLLSMACLSIAAKMEETVVPRCVDFQVCTEKYKFNAEAITNVEIFVMSSLKWRMKSVTPFSYINYFVDKFTEGKPLSCGFASRYTELILGTLEGTKFLQFRPSEVAAAVVLSATVESHVLDFNSALIASNIPVDKENVRRCHEAMQEMGLVKKSQESNASLSIPKSPAGVLHASCFSFKTDGSQIPGSSQENNNEAYTTANKRTKLDA</sequence>
<evidence type="ECO:0000256" key="6">
    <source>
        <dbReference type="SAM" id="MobiDB-lite"/>
    </source>
</evidence>
<dbReference type="InterPro" id="IPR013763">
    <property type="entry name" value="Cyclin-like_dom"/>
</dbReference>
<feature type="domain" description="Cyclin-like" evidence="7">
    <location>
        <begin position="124"/>
        <end position="209"/>
    </location>
</feature>
<dbReference type="SUPFAM" id="SSF47954">
    <property type="entry name" value="Cyclin-like"/>
    <property type="match status" value="1"/>
</dbReference>
<evidence type="ECO:0000256" key="1">
    <source>
        <dbReference type="ARBA" id="ARBA00009065"/>
    </source>
</evidence>